<sequence length="132" mass="15349">MKKLHVTPLLVATLLLWLWRQPKYPQKNSPRRNKLDHHATTKIPLAAGCAIRRQKTKPRVFTVDVKANKQQIRQPEKLYDIEVTKVNTHRPDEEKTYIHVAPDHETLDVASRTGIIQTEPSCLTLNILFFNH</sequence>
<reference evidence="5" key="1">
    <citation type="submission" date="2020-03" db="EMBL/GenBank/DDBJ databases">
        <title>Studies in the Genomics of Life Span.</title>
        <authorList>
            <person name="Glass D."/>
        </authorList>
    </citation>
    <scope>NUCLEOTIDE SEQUENCE</scope>
    <source>
        <strain evidence="5">SUZIE</strain>
        <tissue evidence="5">Muscle</tissue>
    </source>
</reference>
<dbReference type="GO" id="GO:0003735">
    <property type="term" value="F:structural constituent of ribosome"/>
    <property type="evidence" value="ECO:0007669"/>
    <property type="project" value="InterPro"/>
</dbReference>
<dbReference type="AlphaFoldDB" id="A0AA41N2A3"/>
<keyword evidence="2 5" id="KW-0689">Ribosomal protein</keyword>
<dbReference type="EMBL" id="JAATJV010380400">
    <property type="protein sequence ID" value="MBZ3882117.1"/>
    <property type="molecule type" value="Genomic_DNA"/>
</dbReference>
<evidence type="ECO:0000256" key="3">
    <source>
        <dbReference type="ARBA" id="ARBA00023274"/>
    </source>
</evidence>
<evidence type="ECO:0000256" key="2">
    <source>
        <dbReference type="ARBA" id="ARBA00022980"/>
    </source>
</evidence>
<accession>A0AA41N2A3</accession>
<evidence type="ECO:0000256" key="1">
    <source>
        <dbReference type="ARBA" id="ARBA00006700"/>
    </source>
</evidence>
<dbReference type="GO" id="GO:0006412">
    <property type="term" value="P:translation"/>
    <property type="evidence" value="ECO:0007669"/>
    <property type="project" value="InterPro"/>
</dbReference>
<organism evidence="5 6">
    <name type="scientific">Sciurus carolinensis</name>
    <name type="common">Eastern gray squirrel</name>
    <dbReference type="NCBI Taxonomy" id="30640"/>
    <lineage>
        <taxon>Eukaryota</taxon>
        <taxon>Metazoa</taxon>
        <taxon>Chordata</taxon>
        <taxon>Craniata</taxon>
        <taxon>Vertebrata</taxon>
        <taxon>Euteleostomi</taxon>
        <taxon>Mammalia</taxon>
        <taxon>Eutheria</taxon>
        <taxon>Euarchontoglires</taxon>
        <taxon>Glires</taxon>
        <taxon>Rodentia</taxon>
        <taxon>Sciuromorpha</taxon>
        <taxon>Sciuridae</taxon>
        <taxon>Sciurinae</taxon>
        <taxon>Sciurini</taxon>
        <taxon>Sciurus</taxon>
    </lineage>
</organism>
<evidence type="ECO:0000313" key="5">
    <source>
        <dbReference type="EMBL" id="MBZ3882117.1"/>
    </source>
</evidence>
<dbReference type="PANTHER" id="PTHR11620">
    <property type="entry name" value="60S RIBOSOMAL PROTEIN L23A"/>
    <property type="match status" value="1"/>
</dbReference>
<feature type="signal peptide" evidence="4">
    <location>
        <begin position="1"/>
        <end position="25"/>
    </location>
</feature>
<comment type="similarity">
    <text evidence="1">Belongs to the universal ribosomal protein uL23 family.</text>
</comment>
<protein>
    <submittedName>
        <fullName evidence="5">60S ribosomal protein L23a</fullName>
    </submittedName>
</protein>
<dbReference type="InterPro" id="IPR012678">
    <property type="entry name" value="Ribosomal_uL23/eL15/eS24_sf"/>
</dbReference>
<keyword evidence="3" id="KW-0687">Ribonucleoprotein</keyword>
<dbReference type="GO" id="GO:0022626">
    <property type="term" value="C:cytosolic ribosome"/>
    <property type="evidence" value="ECO:0007669"/>
    <property type="project" value="UniProtKB-ARBA"/>
</dbReference>
<dbReference type="Gene3D" id="3.30.70.330">
    <property type="match status" value="1"/>
</dbReference>
<gene>
    <name evidence="5" type="ORF">SUZIE_166330</name>
</gene>
<keyword evidence="4" id="KW-0732">Signal</keyword>
<name>A0AA41N2A3_SCICA</name>
<keyword evidence="6" id="KW-1185">Reference proteome</keyword>
<dbReference type="SUPFAM" id="SSF54189">
    <property type="entry name" value="Ribosomal proteins S24e, L23 and L15e"/>
    <property type="match status" value="1"/>
</dbReference>
<dbReference type="Proteomes" id="UP001166674">
    <property type="component" value="Unassembled WGS sequence"/>
</dbReference>
<proteinExistence type="inferred from homology"/>
<dbReference type="InterPro" id="IPR013025">
    <property type="entry name" value="Ribosomal_uL23-like"/>
</dbReference>
<feature type="chain" id="PRO_5041336843" evidence="4">
    <location>
        <begin position="26"/>
        <end position="132"/>
    </location>
</feature>
<evidence type="ECO:0000313" key="6">
    <source>
        <dbReference type="Proteomes" id="UP001166674"/>
    </source>
</evidence>
<dbReference type="GO" id="GO:0044391">
    <property type="term" value="C:ribosomal subunit"/>
    <property type="evidence" value="ECO:0007669"/>
    <property type="project" value="UniProtKB-ARBA"/>
</dbReference>
<comment type="caution">
    <text evidence="5">The sequence shown here is derived from an EMBL/GenBank/DDBJ whole genome shotgun (WGS) entry which is preliminary data.</text>
</comment>
<dbReference type="InterPro" id="IPR012677">
    <property type="entry name" value="Nucleotide-bd_a/b_plait_sf"/>
</dbReference>
<evidence type="ECO:0000256" key="4">
    <source>
        <dbReference type="SAM" id="SignalP"/>
    </source>
</evidence>